<sequence>MTTDPVTTIGDVHDRAADAGVTISTDAVEHAHDLYTTLQSQWVDGEARHVPHDPDTLAACLYAGIRSEGDAIAAGEFADAVGVAVGDLLSRVNAIAGVVDTPVSRLDPEAFLERYCEQLRVSPGVAGLAYDLLERGRESGAIVNRTPRVAAAAALYAAIREQDAGIRRRDVEDVAGVSGPALRDAYVDIEEAADIHTTEKERTPATVESVRQNVEQIHDQLREQGVPAVAFDRAVDVLEEDTSWFRGLQAATAAAALYYYACKAVRVDVSQEEVADAAGVSTQSIWTNRERVPFAVGDSG</sequence>
<dbReference type="Gene3D" id="1.10.472.10">
    <property type="entry name" value="Cyclin-like"/>
    <property type="match status" value="1"/>
</dbReference>
<organism evidence="4 5">
    <name type="scientific">Halosimplex carlsbadense 2-9-1</name>
    <dbReference type="NCBI Taxonomy" id="797114"/>
    <lineage>
        <taxon>Archaea</taxon>
        <taxon>Methanobacteriati</taxon>
        <taxon>Methanobacteriota</taxon>
        <taxon>Stenosarchaea group</taxon>
        <taxon>Halobacteria</taxon>
        <taxon>Halobacteriales</taxon>
        <taxon>Haloarculaceae</taxon>
        <taxon>Halosimplex</taxon>
    </lineage>
</organism>
<evidence type="ECO:0000256" key="2">
    <source>
        <dbReference type="ARBA" id="ARBA00023163"/>
    </source>
</evidence>
<evidence type="ECO:0000259" key="3">
    <source>
        <dbReference type="Pfam" id="PF00382"/>
    </source>
</evidence>
<dbReference type="PRINTS" id="PR00685">
    <property type="entry name" value="TIFACTORIIB"/>
</dbReference>
<dbReference type="InterPro" id="IPR036915">
    <property type="entry name" value="Cyclin-like_sf"/>
</dbReference>
<dbReference type="PANTHER" id="PTHR11618">
    <property type="entry name" value="TRANSCRIPTION INITIATION FACTOR IIB-RELATED"/>
    <property type="match status" value="1"/>
</dbReference>
<dbReference type="Proteomes" id="UP000011626">
    <property type="component" value="Unassembled WGS sequence"/>
</dbReference>
<gene>
    <name evidence="4" type="ORF">C475_08877</name>
</gene>
<evidence type="ECO:0000256" key="1">
    <source>
        <dbReference type="ARBA" id="ARBA00023015"/>
    </source>
</evidence>
<evidence type="ECO:0000313" key="4">
    <source>
        <dbReference type="EMBL" id="ELZ26527.1"/>
    </source>
</evidence>
<comment type="caution">
    <text evidence="4">The sequence shown here is derived from an EMBL/GenBank/DDBJ whole genome shotgun (WGS) entry which is preliminary data.</text>
</comment>
<dbReference type="PANTHER" id="PTHR11618:SF13">
    <property type="entry name" value="TRANSCRIPTION INITIATION FACTOR IIB"/>
    <property type="match status" value="1"/>
</dbReference>
<keyword evidence="5" id="KW-1185">Reference proteome</keyword>
<dbReference type="AlphaFoldDB" id="M0CVU1"/>
<keyword evidence="4" id="KW-0396">Initiation factor</keyword>
<name>M0CVU1_9EURY</name>
<dbReference type="Pfam" id="PF00382">
    <property type="entry name" value="TFIIB"/>
    <property type="match status" value="1"/>
</dbReference>
<keyword evidence="4" id="KW-0648">Protein biosynthesis</keyword>
<dbReference type="GO" id="GO:0097550">
    <property type="term" value="C:transcription preinitiation complex"/>
    <property type="evidence" value="ECO:0007669"/>
    <property type="project" value="TreeGrafter"/>
</dbReference>
<protein>
    <submittedName>
        <fullName evidence="4">Transcription initiation factor IIB</fullName>
    </submittedName>
</protein>
<dbReference type="GO" id="GO:0017025">
    <property type="term" value="F:TBP-class protein binding"/>
    <property type="evidence" value="ECO:0007669"/>
    <property type="project" value="InterPro"/>
</dbReference>
<feature type="domain" description="Transcription factor TFIIB cyclin-like" evidence="3">
    <location>
        <begin position="107"/>
        <end position="190"/>
    </location>
</feature>
<dbReference type="EMBL" id="AOIU01000020">
    <property type="protein sequence ID" value="ELZ26527.1"/>
    <property type="molecule type" value="Genomic_DNA"/>
</dbReference>
<proteinExistence type="predicted"/>
<keyword evidence="1" id="KW-0805">Transcription regulation</keyword>
<dbReference type="InterPro" id="IPR000812">
    <property type="entry name" value="TFIIB"/>
</dbReference>
<dbReference type="GO" id="GO:0003743">
    <property type="term" value="F:translation initiation factor activity"/>
    <property type="evidence" value="ECO:0007669"/>
    <property type="project" value="UniProtKB-KW"/>
</dbReference>
<accession>M0CVU1</accession>
<dbReference type="GO" id="GO:0070897">
    <property type="term" value="P:transcription preinitiation complex assembly"/>
    <property type="evidence" value="ECO:0007669"/>
    <property type="project" value="InterPro"/>
</dbReference>
<evidence type="ECO:0000313" key="5">
    <source>
        <dbReference type="Proteomes" id="UP000011626"/>
    </source>
</evidence>
<reference evidence="4 5" key="1">
    <citation type="journal article" date="2014" name="PLoS Genet.">
        <title>Phylogenetically driven sequencing of extremely halophilic archaea reveals strategies for static and dynamic osmo-response.</title>
        <authorList>
            <person name="Becker E.A."/>
            <person name="Seitzer P.M."/>
            <person name="Tritt A."/>
            <person name="Larsen D."/>
            <person name="Krusor M."/>
            <person name="Yao A.I."/>
            <person name="Wu D."/>
            <person name="Madern D."/>
            <person name="Eisen J.A."/>
            <person name="Darling A.E."/>
            <person name="Facciotti M.T."/>
        </authorList>
    </citation>
    <scope>NUCLEOTIDE SEQUENCE [LARGE SCALE GENOMIC DNA]</scope>
    <source>
        <strain evidence="4 5">2-9-1</strain>
    </source>
</reference>
<dbReference type="InterPro" id="IPR013150">
    <property type="entry name" value="TFIIB_cyclin"/>
</dbReference>
<keyword evidence="2" id="KW-0804">Transcription</keyword>
<dbReference type="STRING" id="797114.C475_08877"/>
<dbReference type="RefSeq" id="WP_006883450.1">
    <property type="nucleotide sequence ID" value="NZ_AOIU01000020.1"/>
</dbReference>
<dbReference type="SUPFAM" id="SSF47954">
    <property type="entry name" value="Cyclin-like"/>
    <property type="match status" value="2"/>
</dbReference>